<evidence type="ECO:0000256" key="2">
    <source>
        <dbReference type="ARBA" id="ARBA00006528"/>
    </source>
</evidence>
<feature type="transmembrane region" description="Helical" evidence="8">
    <location>
        <begin position="134"/>
        <end position="156"/>
    </location>
</feature>
<feature type="region of interest" description="Disordered" evidence="7">
    <location>
        <begin position="71"/>
        <end position="101"/>
    </location>
</feature>
<evidence type="ECO:0000313" key="10">
    <source>
        <dbReference type="RefSeq" id="XP_032836116.1"/>
    </source>
</evidence>
<dbReference type="CTD" id="201780"/>
<feature type="transmembrane region" description="Helical" evidence="8">
    <location>
        <begin position="295"/>
        <end position="317"/>
    </location>
</feature>
<evidence type="ECO:0000256" key="1">
    <source>
        <dbReference type="ARBA" id="ARBA00004141"/>
    </source>
</evidence>
<dbReference type="InterPro" id="IPR002657">
    <property type="entry name" value="BilAc:Na_symport/Acr3"/>
</dbReference>
<keyword evidence="3 8" id="KW-0812">Transmembrane</keyword>
<keyword evidence="4" id="KW-0813">Transport</keyword>
<dbReference type="InterPro" id="IPR038770">
    <property type="entry name" value="Na+/solute_symporter_sf"/>
</dbReference>
<dbReference type="PANTHER" id="PTHR10361">
    <property type="entry name" value="SODIUM-BILE ACID COTRANSPORTER"/>
    <property type="match status" value="1"/>
</dbReference>
<evidence type="ECO:0000256" key="5">
    <source>
        <dbReference type="ARBA" id="ARBA00022989"/>
    </source>
</evidence>
<evidence type="ECO:0000256" key="3">
    <source>
        <dbReference type="ARBA" id="ARBA00022692"/>
    </source>
</evidence>
<accession>A0AAJ7UJT4</accession>
<evidence type="ECO:0000256" key="6">
    <source>
        <dbReference type="ARBA" id="ARBA00023136"/>
    </source>
</evidence>
<keyword evidence="4" id="KW-0769">Symport</keyword>
<dbReference type="Gene3D" id="1.20.1530.20">
    <property type="match status" value="1"/>
</dbReference>
<feature type="compositionally biased region" description="Basic and acidic residues" evidence="7">
    <location>
        <begin position="443"/>
        <end position="454"/>
    </location>
</feature>
<feature type="compositionally biased region" description="Acidic residues" evidence="7">
    <location>
        <begin position="429"/>
        <end position="439"/>
    </location>
</feature>
<dbReference type="RefSeq" id="XP_032836116.1">
    <property type="nucleotide sequence ID" value="XM_032980225.1"/>
</dbReference>
<feature type="compositionally biased region" description="Low complexity" evidence="7">
    <location>
        <begin position="471"/>
        <end position="480"/>
    </location>
</feature>
<dbReference type="AlphaFoldDB" id="A0AAJ7UJT4"/>
<sequence length="486" mass="50032">MDNFTAERSGEDFTNVTFFSSAVLDDSTTNTTSNYTTNTTTNTTTTITIDFLNSSSSSWLWDSVLENITGGGGELGATPPTASPSSGSSDGSGGGGAGAGGAGGGGGLSTIAAATATTGPTVSPIWDSPLNPIISVYVAVVLAFTMLGMGCTVELGQLGHHLRRPAGVLIAALAQFVVMPFVAFAMANAFALGEAAAVAVLVCGCCPGGTLSNIMSLFIDGDMNLSIIMTASSALLALPLMPLCLWVYSRHWLDTPVVQMLPFGAIALTLCGTLVPLAAGAVLRHRAPGAADVILKVSVWLLLPILGVLFILTGSLLGPDLMGQLPATVYLVAVLMPLVGYGVGFGLARLCRLPPSLCRTISMETGCQNVQLCTAILKLTFHPEAIGAIFLFPLLYALFQAAEAGLFIVAYRVRRARQRAAGGRAAGDGGDDDDDDEGGSDITYRKLKEDDGGMPREATYGSVDAKERPADSAGDAGGDAVRSTYV</sequence>
<keyword evidence="5 8" id="KW-1133">Transmembrane helix</keyword>
<dbReference type="PANTHER" id="PTHR10361:SF41">
    <property type="entry name" value="SODIUM_BILE ACID COTRANSPORTER 4"/>
    <property type="match status" value="1"/>
</dbReference>
<comment type="subcellular location">
    <subcellularLocation>
        <location evidence="1">Membrane</location>
        <topology evidence="1">Multi-pass membrane protein</topology>
    </subcellularLocation>
</comment>
<gene>
    <name evidence="10 11" type="primary">SLC10A4</name>
</gene>
<feature type="transmembrane region" description="Helical" evidence="8">
    <location>
        <begin position="225"/>
        <end position="248"/>
    </location>
</feature>
<evidence type="ECO:0000313" key="11">
    <source>
        <dbReference type="RefSeq" id="XP_032836117.1"/>
    </source>
</evidence>
<dbReference type="InterPro" id="IPR004710">
    <property type="entry name" value="Bilac:Na_transpt"/>
</dbReference>
<feature type="transmembrane region" description="Helical" evidence="8">
    <location>
        <begin position="329"/>
        <end position="348"/>
    </location>
</feature>
<dbReference type="Proteomes" id="UP001318040">
    <property type="component" value="Chromosome 61"/>
</dbReference>
<feature type="region of interest" description="Disordered" evidence="7">
    <location>
        <begin position="422"/>
        <end position="486"/>
    </location>
</feature>
<evidence type="ECO:0000256" key="8">
    <source>
        <dbReference type="SAM" id="Phobius"/>
    </source>
</evidence>
<keyword evidence="6 8" id="KW-0472">Membrane</keyword>
<feature type="transmembrane region" description="Helical" evidence="8">
    <location>
        <begin position="196"/>
        <end position="218"/>
    </location>
</feature>
<evidence type="ECO:0000256" key="4">
    <source>
        <dbReference type="ARBA" id="ARBA00022847"/>
    </source>
</evidence>
<reference evidence="10 11" key="1">
    <citation type="submission" date="2025-04" db="UniProtKB">
        <authorList>
            <consortium name="RefSeq"/>
        </authorList>
    </citation>
    <scope>IDENTIFICATION</scope>
    <source>
        <tissue evidence="10 11">Sperm</tissue>
    </source>
</reference>
<evidence type="ECO:0000313" key="9">
    <source>
        <dbReference type="Proteomes" id="UP001318040"/>
    </source>
</evidence>
<protein>
    <submittedName>
        <fullName evidence="10 11">Sodium/bile acid cotransporter 4 isoform X1</fullName>
    </submittedName>
</protein>
<dbReference type="GO" id="GO:0016020">
    <property type="term" value="C:membrane"/>
    <property type="evidence" value="ECO:0007669"/>
    <property type="project" value="UniProtKB-SubCell"/>
</dbReference>
<feature type="compositionally biased region" description="Low complexity" evidence="7">
    <location>
        <begin position="76"/>
        <end position="89"/>
    </location>
</feature>
<name>A0AAJ7UJT4_PETMA</name>
<proteinExistence type="inferred from homology"/>
<dbReference type="GO" id="GO:0008508">
    <property type="term" value="F:bile acid:sodium symporter activity"/>
    <property type="evidence" value="ECO:0007669"/>
    <property type="project" value="TreeGrafter"/>
</dbReference>
<feature type="compositionally biased region" description="Gly residues" evidence="7">
    <location>
        <begin position="90"/>
        <end position="101"/>
    </location>
</feature>
<feature type="transmembrane region" description="Helical" evidence="8">
    <location>
        <begin position="385"/>
        <end position="411"/>
    </location>
</feature>
<keyword evidence="9" id="KW-1185">Reference proteome</keyword>
<dbReference type="FunFam" id="1.20.1530.20:FF:000040">
    <property type="entry name" value="Solute carrier family 10, member 4"/>
    <property type="match status" value="1"/>
</dbReference>
<feature type="transmembrane region" description="Helical" evidence="8">
    <location>
        <begin position="168"/>
        <end position="190"/>
    </location>
</feature>
<comment type="similarity">
    <text evidence="2">Belongs to the bile acid:sodium symporter (BASS) (TC 2.A.28) family.</text>
</comment>
<dbReference type="KEGG" id="pmrn:116957826"/>
<evidence type="ECO:0000256" key="7">
    <source>
        <dbReference type="SAM" id="MobiDB-lite"/>
    </source>
</evidence>
<dbReference type="Pfam" id="PF01758">
    <property type="entry name" value="SBF"/>
    <property type="match status" value="1"/>
</dbReference>
<feature type="transmembrane region" description="Helical" evidence="8">
    <location>
        <begin position="260"/>
        <end position="283"/>
    </location>
</feature>
<dbReference type="RefSeq" id="XP_032836117.1">
    <property type="nucleotide sequence ID" value="XM_032980226.1"/>
</dbReference>
<organism evidence="9 11">
    <name type="scientific">Petromyzon marinus</name>
    <name type="common">Sea lamprey</name>
    <dbReference type="NCBI Taxonomy" id="7757"/>
    <lineage>
        <taxon>Eukaryota</taxon>
        <taxon>Metazoa</taxon>
        <taxon>Chordata</taxon>
        <taxon>Craniata</taxon>
        <taxon>Vertebrata</taxon>
        <taxon>Cyclostomata</taxon>
        <taxon>Hyperoartia</taxon>
        <taxon>Petromyzontiformes</taxon>
        <taxon>Petromyzontidae</taxon>
        <taxon>Petromyzon</taxon>
    </lineage>
</organism>